<evidence type="ECO:0000313" key="2">
    <source>
        <dbReference type="Proteomes" id="UP000503003"/>
    </source>
</evidence>
<dbReference type="InterPro" id="IPR021077">
    <property type="entry name" value="Phage_phi-Lf_Orf112"/>
</dbReference>
<keyword evidence="2" id="KW-1185">Reference proteome</keyword>
<dbReference type="EMBL" id="CP049331">
    <property type="protein sequence ID" value="QIH41760.1"/>
    <property type="molecule type" value="Genomic_DNA"/>
</dbReference>
<dbReference type="KEGG" id="vzi:G5S32_07055"/>
<reference evidence="1 2" key="1">
    <citation type="submission" date="2020-02" db="EMBL/GenBank/DDBJ databases">
        <title>A complete genome of a marine bacterium Vibrio sp. ZWAL4003 isolated from the mangrove sediment with the ability to degrade polysaccharides.</title>
        <authorList>
            <person name="Wu J."/>
            <person name="Qu W."/>
            <person name="Zeng R."/>
        </authorList>
    </citation>
    <scope>NUCLEOTIDE SEQUENCE [LARGE SCALE GENOMIC DNA]</scope>
    <source>
        <strain evidence="1 2">ZWAL4003</strain>
    </source>
</reference>
<organism evidence="1 2">
    <name type="scientific">Vibrio ziniensis</name>
    <dbReference type="NCBI Taxonomy" id="2711221"/>
    <lineage>
        <taxon>Bacteria</taxon>
        <taxon>Pseudomonadati</taxon>
        <taxon>Pseudomonadota</taxon>
        <taxon>Gammaproteobacteria</taxon>
        <taxon>Vibrionales</taxon>
        <taxon>Vibrionaceae</taxon>
        <taxon>Vibrio</taxon>
    </lineage>
</organism>
<name>A0A6G7CI55_9VIBR</name>
<dbReference type="Pfam" id="PF12375">
    <property type="entry name" value="DUF3653"/>
    <property type="match status" value="1"/>
</dbReference>
<protein>
    <submittedName>
        <fullName evidence="1">Regulator</fullName>
    </submittedName>
</protein>
<accession>A0A6G7CI55</accession>
<proteinExistence type="predicted"/>
<evidence type="ECO:0000313" key="1">
    <source>
        <dbReference type="EMBL" id="QIH41760.1"/>
    </source>
</evidence>
<dbReference type="AlphaFoldDB" id="A0A6G7CI55"/>
<gene>
    <name evidence="1" type="ORF">G5S32_07055</name>
</gene>
<dbReference type="Proteomes" id="UP000503003">
    <property type="component" value="Chromosome 1"/>
</dbReference>
<sequence>MKRPRYTKNQLFREIECGLSIEETADLCCKHINTVKAWDRGREMPECCRRLMRLNTGRVISHKKNWEDFKISHDHIVTPTGETITPQQILLAQALMYGQDKETLQTSSKLLRLARAVAKILVLERR</sequence>
<dbReference type="RefSeq" id="WP_165311349.1">
    <property type="nucleotide sequence ID" value="NZ_CP049331.1"/>
</dbReference>